<accession>A0A6A6V953</accession>
<reference evidence="3" key="1">
    <citation type="journal article" date="2020" name="Stud. Mycol.">
        <title>101 Dothideomycetes genomes: a test case for predicting lifestyles and emergence of pathogens.</title>
        <authorList>
            <person name="Haridas S."/>
            <person name="Albert R."/>
            <person name="Binder M."/>
            <person name="Bloem J."/>
            <person name="Labutti K."/>
            <person name="Salamov A."/>
            <person name="Andreopoulos B."/>
            <person name="Baker S."/>
            <person name="Barry K."/>
            <person name="Bills G."/>
            <person name="Bluhm B."/>
            <person name="Cannon C."/>
            <person name="Castanera R."/>
            <person name="Culley D."/>
            <person name="Daum C."/>
            <person name="Ezra D."/>
            <person name="Gonzalez J."/>
            <person name="Henrissat B."/>
            <person name="Kuo A."/>
            <person name="Liang C."/>
            <person name="Lipzen A."/>
            <person name="Lutzoni F."/>
            <person name="Magnuson J."/>
            <person name="Mondo S."/>
            <person name="Nolan M."/>
            <person name="Ohm R."/>
            <person name="Pangilinan J."/>
            <person name="Park H.-J."/>
            <person name="Ramirez L."/>
            <person name="Alfaro M."/>
            <person name="Sun H."/>
            <person name="Tritt A."/>
            <person name="Yoshinaga Y."/>
            <person name="Zwiers L.-H."/>
            <person name="Turgeon B."/>
            <person name="Goodwin S."/>
            <person name="Spatafora J."/>
            <person name="Crous P."/>
            <person name="Grigoriev I."/>
        </authorList>
    </citation>
    <scope>NUCLEOTIDE SEQUENCE</scope>
    <source>
        <strain evidence="3">CBS 119925</strain>
    </source>
</reference>
<keyword evidence="1" id="KW-1133">Transmembrane helix</keyword>
<dbReference type="OrthoDB" id="3596604at2759"/>
<proteinExistence type="predicted"/>
<keyword evidence="1" id="KW-0472">Membrane</keyword>
<name>A0A6A6V953_9PLEO</name>
<dbReference type="EMBL" id="MU006577">
    <property type="protein sequence ID" value="KAF2746426.1"/>
    <property type="molecule type" value="Genomic_DNA"/>
</dbReference>
<organism evidence="3 4">
    <name type="scientific">Sporormia fimetaria CBS 119925</name>
    <dbReference type="NCBI Taxonomy" id="1340428"/>
    <lineage>
        <taxon>Eukaryota</taxon>
        <taxon>Fungi</taxon>
        <taxon>Dikarya</taxon>
        <taxon>Ascomycota</taxon>
        <taxon>Pezizomycotina</taxon>
        <taxon>Dothideomycetes</taxon>
        <taxon>Pleosporomycetidae</taxon>
        <taxon>Pleosporales</taxon>
        <taxon>Sporormiaceae</taxon>
        <taxon>Sporormia</taxon>
    </lineage>
</organism>
<protein>
    <submittedName>
        <fullName evidence="3">Uncharacterized protein</fullName>
    </submittedName>
</protein>
<evidence type="ECO:0000256" key="1">
    <source>
        <dbReference type="SAM" id="Phobius"/>
    </source>
</evidence>
<feature type="transmembrane region" description="Helical" evidence="1">
    <location>
        <begin position="422"/>
        <end position="447"/>
    </location>
</feature>
<evidence type="ECO:0000256" key="2">
    <source>
        <dbReference type="SAM" id="SignalP"/>
    </source>
</evidence>
<keyword evidence="1" id="KW-0812">Transmembrane</keyword>
<evidence type="ECO:0000313" key="4">
    <source>
        <dbReference type="Proteomes" id="UP000799440"/>
    </source>
</evidence>
<dbReference type="Proteomes" id="UP000799440">
    <property type="component" value="Unassembled WGS sequence"/>
</dbReference>
<feature type="chain" id="PRO_5025328512" evidence="2">
    <location>
        <begin position="16"/>
        <end position="531"/>
    </location>
</feature>
<dbReference type="AlphaFoldDB" id="A0A6A6V953"/>
<feature type="signal peptide" evidence="2">
    <location>
        <begin position="1"/>
        <end position="15"/>
    </location>
</feature>
<keyword evidence="4" id="KW-1185">Reference proteome</keyword>
<gene>
    <name evidence="3" type="ORF">M011DRAFT_494927</name>
</gene>
<evidence type="ECO:0000313" key="3">
    <source>
        <dbReference type="EMBL" id="KAF2746426.1"/>
    </source>
</evidence>
<keyword evidence="2" id="KW-0732">Signal</keyword>
<sequence length="531" mass="59564">MLGLSLMLGLNLASSLKRCATILRWSILTKRYVDLEVFDLLLGVETLTKVMKLMVISIPGLHRLNCMRSVPWFRDARKDATKWTSVLCLLWLLVNLGAQILVASLSLFWPVDPSQGTPLLTYGNVSVADLTTWKQHDRAALPWEMSEGEVEAAYNLMSMEAAWSYGFTATRYPVFAVGDVQRDLSSVAGTPLYAGDGFYEYRFINRNPEHLFTEYLIGSRTVQARAACTRLETKGGYFREESDNLLYVEARYPGGPWKRHHLPEVVDGSITWIAHFTVDCGPRCTSLTVFQNSDIATITHNSLFQCNSTLLPVTGGEQDFTNLNEDERTHIYGTDEWATIAAGSIAWTGTISEQDNYTLNARSYLRGSEWSPYHIVSATEVEKLLARYAIGAVAAFDDHGLRFSVKGQFTKPVLGQQLNVDWIWVLSLLGAICGIQFAALVALLVLANKAIIRDDSFVSLAMLLRPIVNRIGEEGMGLSGEEIKEHPKLKFKRVRYGYREGDKGEPKQVDIFFEGKDTLEGKERWTPGLYN</sequence>